<reference evidence="4 5" key="1">
    <citation type="submission" date="2018-12" db="EMBL/GenBank/DDBJ databases">
        <authorList>
            <person name="Tiukova I."/>
            <person name="Dainat J."/>
        </authorList>
    </citation>
    <scope>NUCLEOTIDE SEQUENCE [LARGE SCALE GENOMIC DNA]</scope>
</reference>
<gene>
    <name evidence="4" type="ORF">BRENAR_LOCUS3144</name>
</gene>
<comment type="similarity">
    <text evidence="1">Belongs to the MOG1 family.</text>
</comment>
<dbReference type="Pfam" id="PF04603">
    <property type="entry name" value="Mog1"/>
    <property type="match status" value="1"/>
</dbReference>
<organism evidence="4 5">
    <name type="scientific">Brettanomyces naardenensis</name>
    <name type="common">Yeast</name>
    <dbReference type="NCBI Taxonomy" id="13370"/>
    <lineage>
        <taxon>Eukaryota</taxon>
        <taxon>Fungi</taxon>
        <taxon>Dikarya</taxon>
        <taxon>Ascomycota</taxon>
        <taxon>Saccharomycotina</taxon>
        <taxon>Pichiomycetes</taxon>
        <taxon>Pichiales</taxon>
        <taxon>Pichiaceae</taxon>
        <taxon>Brettanomyces</taxon>
    </lineage>
</organism>
<evidence type="ECO:0000256" key="1">
    <source>
        <dbReference type="ARBA" id="ARBA00010307"/>
    </source>
</evidence>
<dbReference type="AlphaFoldDB" id="A0A448YNG5"/>
<dbReference type="EMBL" id="CAACVR010000023">
    <property type="protein sequence ID" value="VEU22413.1"/>
    <property type="molecule type" value="Genomic_DNA"/>
</dbReference>
<dbReference type="SUPFAM" id="SSF55724">
    <property type="entry name" value="Mog1p/PsbP-like"/>
    <property type="match status" value="1"/>
</dbReference>
<dbReference type="FunCoup" id="A0A448YNG5">
    <property type="interactions" value="269"/>
</dbReference>
<dbReference type="PANTHER" id="PTHR15837">
    <property type="entry name" value="RAN GUANINE NUCLEOTIDE RELEASE FACTOR"/>
    <property type="match status" value="1"/>
</dbReference>
<dbReference type="Gene3D" id="3.40.1000.10">
    <property type="entry name" value="Mog1/PsbP, alpha/beta/alpha sandwich"/>
    <property type="match status" value="1"/>
</dbReference>
<accession>A0A448YNG5</accession>
<evidence type="ECO:0000256" key="2">
    <source>
        <dbReference type="ARBA" id="ARBA00022448"/>
    </source>
</evidence>
<dbReference type="InterPro" id="IPR016123">
    <property type="entry name" value="Mog1/PsbP_a/b/a-sand"/>
</dbReference>
<proteinExistence type="inferred from homology"/>
<dbReference type="GO" id="GO:0005085">
    <property type="term" value="F:guanyl-nucleotide exchange factor activity"/>
    <property type="evidence" value="ECO:0007669"/>
    <property type="project" value="TreeGrafter"/>
</dbReference>
<dbReference type="GO" id="GO:0005634">
    <property type="term" value="C:nucleus"/>
    <property type="evidence" value="ECO:0007669"/>
    <property type="project" value="TreeGrafter"/>
</dbReference>
<sequence>MEFQNTKLYGGALTADLPVGLFDASQLRQIPNTQEVYVCETPGILNKFDALIIDLLERVDVDDSEAIQYHLNEICKLNEVDKQDSVILGQDKNAKADNLPNDYCAWVISGEQAKKWGRDETPLVLFLALIRLENVKTDLLISYNIPFHDQLQIDDLRRELQGDTTADNLAVKRIDVGKQVVLRILKSLKIHDWSLFKN</sequence>
<dbReference type="Proteomes" id="UP000290900">
    <property type="component" value="Unassembled WGS sequence"/>
</dbReference>
<keyword evidence="3" id="KW-0653">Protein transport</keyword>
<dbReference type="InParanoid" id="A0A448YNG5"/>
<dbReference type="OrthoDB" id="10255285at2759"/>
<keyword evidence="5" id="KW-1185">Reference proteome</keyword>
<dbReference type="PANTHER" id="PTHR15837:SF0">
    <property type="entry name" value="RAN GUANINE NUCLEOTIDE RELEASE FACTOR"/>
    <property type="match status" value="1"/>
</dbReference>
<dbReference type="STRING" id="13370.A0A448YNG5"/>
<protein>
    <submittedName>
        <fullName evidence="4">DEKNAAC103456</fullName>
    </submittedName>
</protein>
<dbReference type="GO" id="GO:0006606">
    <property type="term" value="P:protein import into nucleus"/>
    <property type="evidence" value="ECO:0007669"/>
    <property type="project" value="TreeGrafter"/>
</dbReference>
<evidence type="ECO:0000256" key="3">
    <source>
        <dbReference type="ARBA" id="ARBA00022927"/>
    </source>
</evidence>
<evidence type="ECO:0000313" key="5">
    <source>
        <dbReference type="Proteomes" id="UP000290900"/>
    </source>
</evidence>
<name>A0A448YNG5_BRENA</name>
<evidence type="ECO:0000313" key="4">
    <source>
        <dbReference type="EMBL" id="VEU22413.1"/>
    </source>
</evidence>
<keyword evidence="2" id="KW-0813">Transport</keyword>
<dbReference type="InterPro" id="IPR007681">
    <property type="entry name" value="Mog1"/>
</dbReference>
<dbReference type="GO" id="GO:0031267">
    <property type="term" value="F:small GTPase binding"/>
    <property type="evidence" value="ECO:0007669"/>
    <property type="project" value="TreeGrafter"/>
</dbReference>